<evidence type="ECO:0000313" key="3">
    <source>
        <dbReference type="Proteomes" id="UP000599312"/>
    </source>
</evidence>
<dbReference type="SUPFAM" id="SSF51556">
    <property type="entry name" value="Metallo-dependent hydrolases"/>
    <property type="match status" value="1"/>
</dbReference>
<keyword evidence="3" id="KW-1185">Reference proteome</keyword>
<dbReference type="GO" id="GO:0016810">
    <property type="term" value="F:hydrolase activity, acting on carbon-nitrogen (but not peptide) bonds"/>
    <property type="evidence" value="ECO:0007669"/>
    <property type="project" value="InterPro"/>
</dbReference>
<reference evidence="2" key="1">
    <citation type="submission" date="2020-11" db="EMBL/GenBank/DDBJ databases">
        <authorList>
            <person name="Kim M.K."/>
        </authorList>
    </citation>
    <scope>NUCLEOTIDE SEQUENCE</scope>
    <source>
        <strain evidence="2">BT350</strain>
    </source>
</reference>
<dbReference type="InterPro" id="IPR051781">
    <property type="entry name" value="Metallo-dep_Hydrolase"/>
</dbReference>
<gene>
    <name evidence="2" type="ORF">I2H38_18830</name>
</gene>
<organism evidence="2 3">
    <name type="scientific">Microvirga alba</name>
    <dbReference type="NCBI Taxonomy" id="2791025"/>
    <lineage>
        <taxon>Bacteria</taxon>
        <taxon>Pseudomonadati</taxon>
        <taxon>Pseudomonadota</taxon>
        <taxon>Alphaproteobacteria</taxon>
        <taxon>Hyphomicrobiales</taxon>
        <taxon>Methylobacteriaceae</taxon>
        <taxon>Microvirga</taxon>
    </lineage>
</organism>
<sequence>MKEDPAVSQPARYWIRSPTIWCEERGRFEPGLILIGDGQIRAIEPIATAVPAVDAVIDLSGSWVLPGLINTHVHLEFSASSQPLADFEAETAEERLLRAAGNAHRLLTSGVTTARDCGSSWIMLALARRPDLSPVMLPRLLCSGPPITVPKGHLHFMHGVVHDHDEIRAHIDRLEAEGGRSVKVMASGGQMTPGSLPEETVFTQESLNLIADEARRRGLPSVSHVLATESIRRSAIARFDSLEHCAFFERDGQGVIVRIFDPEVASVVRDSGSAMMANLSTATRYLDGLRESANRTSAESHSLRQFDIMVENFGKMVELGIPMVCGNDAGVRDTPFEDTWLEFAWLVKGGLPAADAIRAATSGAAKALLIDDSVGRIARGYSADIIAVASDPLVDPMAFRHTTFVMRAGEVIRPSP</sequence>
<dbReference type="AlphaFoldDB" id="A0A931BR81"/>
<proteinExistence type="predicted"/>
<evidence type="ECO:0000259" key="1">
    <source>
        <dbReference type="Pfam" id="PF01979"/>
    </source>
</evidence>
<dbReference type="InterPro" id="IPR032466">
    <property type="entry name" value="Metal_Hydrolase"/>
</dbReference>
<dbReference type="Proteomes" id="UP000599312">
    <property type="component" value="Unassembled WGS sequence"/>
</dbReference>
<dbReference type="Gene3D" id="2.30.40.10">
    <property type="entry name" value="Urease, subunit C, domain 1"/>
    <property type="match status" value="1"/>
</dbReference>
<protein>
    <submittedName>
        <fullName evidence="2">Amidohydrolase family protein</fullName>
    </submittedName>
</protein>
<dbReference type="RefSeq" id="WP_196273415.1">
    <property type="nucleotide sequence ID" value="NZ_JADQDO010000013.1"/>
</dbReference>
<feature type="domain" description="Amidohydrolase-related" evidence="1">
    <location>
        <begin position="63"/>
        <end position="409"/>
    </location>
</feature>
<dbReference type="Pfam" id="PF01979">
    <property type="entry name" value="Amidohydro_1"/>
    <property type="match status" value="1"/>
</dbReference>
<evidence type="ECO:0000313" key="2">
    <source>
        <dbReference type="EMBL" id="MBF9235421.1"/>
    </source>
</evidence>
<dbReference type="EMBL" id="JADQDO010000013">
    <property type="protein sequence ID" value="MBF9235421.1"/>
    <property type="molecule type" value="Genomic_DNA"/>
</dbReference>
<name>A0A931BR81_9HYPH</name>
<dbReference type="SUPFAM" id="SSF51338">
    <property type="entry name" value="Composite domain of metallo-dependent hydrolases"/>
    <property type="match status" value="1"/>
</dbReference>
<accession>A0A931BR81</accession>
<comment type="caution">
    <text evidence="2">The sequence shown here is derived from an EMBL/GenBank/DDBJ whole genome shotgun (WGS) entry which is preliminary data.</text>
</comment>
<dbReference type="PANTHER" id="PTHR43135">
    <property type="entry name" value="ALPHA-D-RIBOSE 1-METHYLPHOSPHONATE 5-TRIPHOSPHATE DIPHOSPHATASE"/>
    <property type="match status" value="1"/>
</dbReference>
<dbReference type="InterPro" id="IPR011059">
    <property type="entry name" value="Metal-dep_hydrolase_composite"/>
</dbReference>
<dbReference type="Gene3D" id="3.20.20.140">
    <property type="entry name" value="Metal-dependent hydrolases"/>
    <property type="match status" value="1"/>
</dbReference>
<dbReference type="PANTHER" id="PTHR43135:SF3">
    <property type="entry name" value="ALPHA-D-RIBOSE 1-METHYLPHOSPHONATE 5-TRIPHOSPHATE DIPHOSPHATASE"/>
    <property type="match status" value="1"/>
</dbReference>
<dbReference type="InterPro" id="IPR006680">
    <property type="entry name" value="Amidohydro-rel"/>
</dbReference>